<dbReference type="AlphaFoldDB" id="A0A2P2R2N8"/>
<reference evidence="1" key="1">
    <citation type="submission" date="2018-02" db="EMBL/GenBank/DDBJ databases">
        <title>Rhizophora mucronata_Transcriptome.</title>
        <authorList>
            <person name="Meera S.P."/>
            <person name="Sreeshan A."/>
            <person name="Augustine A."/>
        </authorList>
    </citation>
    <scope>NUCLEOTIDE SEQUENCE</scope>
    <source>
        <tissue evidence="1">Leaf</tissue>
    </source>
</reference>
<name>A0A2P2R2N8_RHIMU</name>
<accession>A0A2P2R2N8</accession>
<proteinExistence type="predicted"/>
<dbReference type="EMBL" id="GGEC01093041">
    <property type="protein sequence ID" value="MBX73525.1"/>
    <property type="molecule type" value="Transcribed_RNA"/>
</dbReference>
<sequence>MRSNLCSSKTERSKLFTKLGGRIFNLNHGRMTFDKEK</sequence>
<protein>
    <submittedName>
        <fullName evidence="1">Uncharacterized protein</fullName>
    </submittedName>
</protein>
<evidence type="ECO:0000313" key="1">
    <source>
        <dbReference type="EMBL" id="MBX73525.1"/>
    </source>
</evidence>
<organism evidence="1">
    <name type="scientific">Rhizophora mucronata</name>
    <name type="common">Asiatic mangrove</name>
    <dbReference type="NCBI Taxonomy" id="61149"/>
    <lineage>
        <taxon>Eukaryota</taxon>
        <taxon>Viridiplantae</taxon>
        <taxon>Streptophyta</taxon>
        <taxon>Embryophyta</taxon>
        <taxon>Tracheophyta</taxon>
        <taxon>Spermatophyta</taxon>
        <taxon>Magnoliopsida</taxon>
        <taxon>eudicotyledons</taxon>
        <taxon>Gunneridae</taxon>
        <taxon>Pentapetalae</taxon>
        <taxon>rosids</taxon>
        <taxon>fabids</taxon>
        <taxon>Malpighiales</taxon>
        <taxon>Rhizophoraceae</taxon>
        <taxon>Rhizophora</taxon>
    </lineage>
</organism>